<dbReference type="SUPFAM" id="SSF50621">
    <property type="entry name" value="Alanine racemase C-terminal domain-like"/>
    <property type="match status" value="1"/>
</dbReference>
<dbReference type="OrthoDB" id="9813814at2"/>
<comment type="cofactor">
    <cofactor evidence="2 5 6">
        <name>pyridoxal 5'-phosphate</name>
        <dbReference type="ChEBI" id="CHEBI:597326"/>
    </cofactor>
</comment>
<feature type="modified residue" description="N6-(pyridoxal phosphate)lysine" evidence="5 6">
    <location>
        <position position="40"/>
    </location>
</feature>
<dbReference type="PANTHER" id="PTHR30511">
    <property type="entry name" value="ALANINE RACEMASE"/>
    <property type="match status" value="1"/>
</dbReference>
<evidence type="ECO:0000256" key="7">
    <source>
        <dbReference type="PIRSR" id="PIRSR600821-52"/>
    </source>
</evidence>
<feature type="binding site" evidence="5 7">
    <location>
        <position position="317"/>
    </location>
    <ligand>
        <name>substrate</name>
    </ligand>
</feature>
<keyword evidence="3 5" id="KW-0663">Pyridoxal phosphate</keyword>
<dbReference type="GO" id="GO:0009252">
    <property type="term" value="P:peptidoglycan biosynthetic process"/>
    <property type="evidence" value="ECO:0007669"/>
    <property type="project" value="TreeGrafter"/>
</dbReference>
<feature type="active site" description="Proton acceptor; specific for D-alanine" evidence="5">
    <location>
        <position position="40"/>
    </location>
</feature>
<dbReference type="Gene3D" id="3.20.20.10">
    <property type="entry name" value="Alanine racemase"/>
    <property type="match status" value="1"/>
</dbReference>
<evidence type="ECO:0000259" key="8">
    <source>
        <dbReference type="SMART" id="SM01005"/>
    </source>
</evidence>
<dbReference type="RefSeq" id="WP_146938673.1">
    <property type="nucleotide sequence ID" value="NZ_BJXW01000037.1"/>
</dbReference>
<dbReference type="InterPro" id="IPR009006">
    <property type="entry name" value="Ala_racemase/Decarboxylase_C"/>
</dbReference>
<proteinExistence type="inferred from homology"/>
<comment type="function">
    <text evidence="5">Catalyzes the interconversion of L-alanine and D-alanine. May also act on other amino acids.</text>
</comment>
<comment type="similarity">
    <text evidence="5">Belongs to the alanine racemase family.</text>
</comment>
<dbReference type="FunFam" id="3.20.20.10:FF:000002">
    <property type="entry name" value="Alanine racemase"/>
    <property type="match status" value="1"/>
</dbReference>
<name>A0A511V0B6_9BACI</name>
<dbReference type="InterPro" id="IPR000821">
    <property type="entry name" value="Ala_racemase"/>
</dbReference>
<keyword evidence="10" id="KW-1185">Reference proteome</keyword>
<evidence type="ECO:0000313" key="10">
    <source>
        <dbReference type="Proteomes" id="UP000321491"/>
    </source>
</evidence>
<dbReference type="NCBIfam" id="TIGR00492">
    <property type="entry name" value="alr"/>
    <property type="match status" value="1"/>
</dbReference>
<feature type="binding site" evidence="5 7">
    <location>
        <position position="136"/>
    </location>
    <ligand>
        <name>substrate</name>
    </ligand>
</feature>
<feature type="active site" description="Proton acceptor; specific for L-alanine" evidence="5">
    <location>
        <position position="270"/>
    </location>
</feature>
<organism evidence="9 10">
    <name type="scientific">Cerasibacillus quisquiliarum</name>
    <dbReference type="NCBI Taxonomy" id="227865"/>
    <lineage>
        <taxon>Bacteria</taxon>
        <taxon>Bacillati</taxon>
        <taxon>Bacillota</taxon>
        <taxon>Bacilli</taxon>
        <taxon>Bacillales</taxon>
        <taxon>Bacillaceae</taxon>
        <taxon>Cerasibacillus</taxon>
    </lineage>
</organism>
<dbReference type="AlphaFoldDB" id="A0A511V0B6"/>
<protein>
    <recommendedName>
        <fullName evidence="5">Alanine racemase</fullName>
        <ecNumber evidence="5">5.1.1.1</ecNumber>
    </recommendedName>
</protein>
<dbReference type="GO" id="GO:0030170">
    <property type="term" value="F:pyridoxal phosphate binding"/>
    <property type="evidence" value="ECO:0007669"/>
    <property type="project" value="UniProtKB-UniRule"/>
</dbReference>
<sequence>MVATLYRPTWAEIDLSAIGYNIKQIKNTLSTKTEIMAVVKANGYGHGSVEVARKALSSGAKALAVALLEEALVLRRAGITAPILVLGWVDPKDSSIAAKHNITLTVFQEEWLEEVKKVPLTTDLQVHMKWDTGMGRIGIRTERELNEVLLALKQTPQVHLTGIFTHFATADEENSAYYEEQTQRFFRLLNIFQKKWPESDTIRIHTGNSAAAIRFPKQMRHYIRYGIAMYGQYPSQWIKSEKMISLKPAFSLYSQLTHVKWVPKGTKIGYGSTYTLNEDGWVGTVPIGYGDGWARDLQDFYVLINGKKCPIIGRICMDQMMIHLDQSYPIGTKVTLIGRDQQEVIEVDDIAKYLGTIPYEVTCMLNERIPRKYI</sequence>
<dbReference type="Pfam" id="PF00842">
    <property type="entry name" value="Ala_racemase_C"/>
    <property type="match status" value="1"/>
</dbReference>
<keyword evidence="4 5" id="KW-0413">Isomerase</keyword>
<reference evidence="9 10" key="1">
    <citation type="submission" date="2019-07" db="EMBL/GenBank/DDBJ databases">
        <title>Whole genome shotgun sequence of Cerasibacillus quisquiliarum NBRC 102429.</title>
        <authorList>
            <person name="Hosoyama A."/>
            <person name="Uohara A."/>
            <person name="Ohji S."/>
            <person name="Ichikawa N."/>
        </authorList>
    </citation>
    <scope>NUCLEOTIDE SEQUENCE [LARGE SCALE GENOMIC DNA]</scope>
    <source>
        <strain evidence="9 10">NBRC 102429</strain>
    </source>
</reference>
<feature type="domain" description="Alanine racemase C-terminal" evidence="8">
    <location>
        <begin position="249"/>
        <end position="374"/>
    </location>
</feature>
<comment type="pathway">
    <text evidence="5">Amino-acid biosynthesis; D-alanine biosynthesis; D-alanine from L-alanine: step 1/1.</text>
</comment>
<evidence type="ECO:0000256" key="5">
    <source>
        <dbReference type="HAMAP-Rule" id="MF_01201"/>
    </source>
</evidence>
<dbReference type="PANTHER" id="PTHR30511:SF0">
    <property type="entry name" value="ALANINE RACEMASE, CATABOLIC-RELATED"/>
    <property type="match status" value="1"/>
</dbReference>
<dbReference type="InterPro" id="IPR001608">
    <property type="entry name" value="Ala_racemase_N"/>
</dbReference>
<dbReference type="SMART" id="SM01005">
    <property type="entry name" value="Ala_racemase_C"/>
    <property type="match status" value="1"/>
</dbReference>
<dbReference type="Proteomes" id="UP000321491">
    <property type="component" value="Unassembled WGS sequence"/>
</dbReference>
<evidence type="ECO:0000256" key="3">
    <source>
        <dbReference type="ARBA" id="ARBA00022898"/>
    </source>
</evidence>
<dbReference type="InterPro" id="IPR020622">
    <property type="entry name" value="Ala_racemase_pyridoxalP-BS"/>
</dbReference>
<evidence type="ECO:0000256" key="4">
    <source>
        <dbReference type="ARBA" id="ARBA00023235"/>
    </source>
</evidence>
<dbReference type="InterPro" id="IPR011079">
    <property type="entry name" value="Ala_racemase_C"/>
</dbReference>
<dbReference type="GO" id="GO:0005829">
    <property type="term" value="C:cytosol"/>
    <property type="evidence" value="ECO:0007669"/>
    <property type="project" value="TreeGrafter"/>
</dbReference>
<dbReference type="EC" id="5.1.1.1" evidence="5"/>
<dbReference type="FunFam" id="2.40.37.10:FF:000006">
    <property type="entry name" value="Alanine racemase"/>
    <property type="match status" value="1"/>
</dbReference>
<evidence type="ECO:0000256" key="1">
    <source>
        <dbReference type="ARBA" id="ARBA00000316"/>
    </source>
</evidence>
<dbReference type="EMBL" id="BJXW01000037">
    <property type="protein sequence ID" value="GEN32319.1"/>
    <property type="molecule type" value="Genomic_DNA"/>
</dbReference>
<dbReference type="PRINTS" id="PR00992">
    <property type="entry name" value="ALARACEMASE"/>
</dbReference>
<accession>A0A511V0B6</accession>
<dbReference type="InterPro" id="IPR029066">
    <property type="entry name" value="PLP-binding_barrel"/>
</dbReference>
<evidence type="ECO:0000313" key="9">
    <source>
        <dbReference type="EMBL" id="GEN32319.1"/>
    </source>
</evidence>
<evidence type="ECO:0000256" key="6">
    <source>
        <dbReference type="PIRSR" id="PIRSR600821-50"/>
    </source>
</evidence>
<comment type="catalytic activity">
    <reaction evidence="1 5">
        <text>L-alanine = D-alanine</text>
        <dbReference type="Rhea" id="RHEA:20249"/>
        <dbReference type="ChEBI" id="CHEBI:57416"/>
        <dbReference type="ChEBI" id="CHEBI:57972"/>
        <dbReference type="EC" id="5.1.1.1"/>
    </reaction>
</comment>
<dbReference type="PROSITE" id="PS00395">
    <property type="entry name" value="ALANINE_RACEMASE"/>
    <property type="match status" value="1"/>
</dbReference>
<dbReference type="GO" id="GO:0030632">
    <property type="term" value="P:D-alanine biosynthetic process"/>
    <property type="evidence" value="ECO:0007669"/>
    <property type="project" value="UniProtKB-UniRule"/>
</dbReference>
<dbReference type="Gene3D" id="2.40.37.10">
    <property type="entry name" value="Lyase, Ornithine Decarboxylase, Chain A, domain 1"/>
    <property type="match status" value="1"/>
</dbReference>
<dbReference type="UniPathway" id="UPA00042">
    <property type="reaction ID" value="UER00497"/>
</dbReference>
<evidence type="ECO:0000256" key="2">
    <source>
        <dbReference type="ARBA" id="ARBA00001933"/>
    </source>
</evidence>
<gene>
    <name evidence="9" type="primary">alr1</name>
    <name evidence="9" type="ORF">CQU01_25570</name>
</gene>
<dbReference type="SUPFAM" id="SSF51419">
    <property type="entry name" value="PLP-binding barrel"/>
    <property type="match status" value="1"/>
</dbReference>
<dbReference type="Pfam" id="PF01168">
    <property type="entry name" value="Ala_racemase_N"/>
    <property type="match status" value="1"/>
</dbReference>
<comment type="caution">
    <text evidence="9">The sequence shown here is derived from an EMBL/GenBank/DDBJ whole genome shotgun (WGS) entry which is preliminary data.</text>
</comment>
<dbReference type="HAMAP" id="MF_01201">
    <property type="entry name" value="Ala_racemase"/>
    <property type="match status" value="1"/>
</dbReference>
<dbReference type="GO" id="GO:0008784">
    <property type="term" value="F:alanine racemase activity"/>
    <property type="evidence" value="ECO:0007669"/>
    <property type="project" value="UniProtKB-UniRule"/>
</dbReference>
<dbReference type="CDD" id="cd00430">
    <property type="entry name" value="PLPDE_III_AR"/>
    <property type="match status" value="1"/>
</dbReference>